<proteinExistence type="predicted"/>
<reference evidence="1" key="1">
    <citation type="submission" date="2020-04" db="EMBL/GenBank/DDBJ databases">
        <authorList>
            <person name="Chiriac C."/>
            <person name="Salcher M."/>
            <person name="Ghai R."/>
            <person name="Kavagutti S V."/>
        </authorList>
    </citation>
    <scope>NUCLEOTIDE SEQUENCE</scope>
</reference>
<dbReference type="EMBL" id="LR796636">
    <property type="protein sequence ID" value="CAB4155360.1"/>
    <property type="molecule type" value="Genomic_DNA"/>
</dbReference>
<gene>
    <name evidence="1" type="ORF">UFOVP672_4</name>
</gene>
<name>A0A6J5N6Z4_9CAUD</name>
<organism evidence="1">
    <name type="scientific">uncultured Caudovirales phage</name>
    <dbReference type="NCBI Taxonomy" id="2100421"/>
    <lineage>
        <taxon>Viruses</taxon>
        <taxon>Duplodnaviria</taxon>
        <taxon>Heunggongvirae</taxon>
        <taxon>Uroviricota</taxon>
        <taxon>Caudoviricetes</taxon>
        <taxon>Peduoviridae</taxon>
        <taxon>Maltschvirus</taxon>
        <taxon>Maltschvirus maltsch</taxon>
    </lineage>
</organism>
<accession>A0A6J5N6Z4</accession>
<evidence type="ECO:0000313" key="1">
    <source>
        <dbReference type="EMBL" id="CAB4155360.1"/>
    </source>
</evidence>
<protein>
    <submittedName>
        <fullName evidence="1">Uncharacterized protein</fullName>
    </submittedName>
</protein>
<sequence length="160" mass="17117">MILFFHPLLPPEAGKAAALPRLEAMEAMVAAEPVVLARLRGALASYLMAVLEMPLDPFMSAAAAAVLELWVARVLPGRKPQAMVALGFQIPLLDPRSTMAGAVVAGVLKRHRARQARAAWAAAEQAAATRRPRLFPARPTRAAAAVVEAERMLGLVVLVW</sequence>